<feature type="domain" description="Histidine kinase" evidence="13">
    <location>
        <begin position="371"/>
        <end position="476"/>
    </location>
</feature>
<evidence type="ECO:0000313" key="16">
    <source>
        <dbReference type="Proteomes" id="UP000247922"/>
    </source>
</evidence>
<evidence type="ECO:0000256" key="4">
    <source>
        <dbReference type="ARBA" id="ARBA00022475"/>
    </source>
</evidence>
<evidence type="ECO:0000256" key="12">
    <source>
        <dbReference type="SAM" id="Phobius"/>
    </source>
</evidence>
<dbReference type="RefSeq" id="WP_110250272.1">
    <property type="nucleotide sequence ID" value="NZ_QJJR01000001.1"/>
</dbReference>
<dbReference type="Proteomes" id="UP000247922">
    <property type="component" value="Unassembled WGS sequence"/>
</dbReference>
<evidence type="ECO:0000256" key="9">
    <source>
        <dbReference type="ARBA" id="ARBA00022840"/>
    </source>
</evidence>
<evidence type="ECO:0000256" key="8">
    <source>
        <dbReference type="ARBA" id="ARBA00022777"/>
    </source>
</evidence>
<dbReference type="PANTHER" id="PTHR34220">
    <property type="entry name" value="SENSOR HISTIDINE KINASE YPDA"/>
    <property type="match status" value="1"/>
</dbReference>
<keyword evidence="10" id="KW-0902">Two-component regulatory system</keyword>
<dbReference type="Pfam" id="PF06580">
    <property type="entry name" value="His_kinase"/>
    <property type="match status" value="1"/>
</dbReference>
<comment type="caution">
    <text evidence="15">The sequence shown here is derived from an EMBL/GenBank/DDBJ whole genome shotgun (WGS) entry which is preliminary data.</text>
</comment>
<dbReference type="AlphaFoldDB" id="A0A2V3WH64"/>
<dbReference type="GO" id="GO:0000155">
    <property type="term" value="F:phosphorelay sensor kinase activity"/>
    <property type="evidence" value="ECO:0007669"/>
    <property type="project" value="InterPro"/>
</dbReference>
<dbReference type="SUPFAM" id="SSF55874">
    <property type="entry name" value="ATPase domain of HSP90 chaperone/DNA topoisomerase II/histidine kinase"/>
    <property type="match status" value="1"/>
</dbReference>
<dbReference type="Gene3D" id="6.10.340.10">
    <property type="match status" value="1"/>
</dbReference>
<dbReference type="OrthoDB" id="9776552at2"/>
<dbReference type="PROSITE" id="PS50885">
    <property type="entry name" value="HAMP"/>
    <property type="match status" value="1"/>
</dbReference>
<feature type="transmembrane region" description="Helical" evidence="12">
    <location>
        <begin position="177"/>
        <end position="196"/>
    </location>
</feature>
<evidence type="ECO:0000256" key="10">
    <source>
        <dbReference type="ARBA" id="ARBA00023012"/>
    </source>
</evidence>
<dbReference type="PROSITE" id="PS50109">
    <property type="entry name" value="HIS_KIN"/>
    <property type="match status" value="1"/>
</dbReference>
<dbReference type="Gene3D" id="3.30.565.10">
    <property type="entry name" value="Histidine kinase-like ATPase, C-terminal domain"/>
    <property type="match status" value="1"/>
</dbReference>
<evidence type="ECO:0000259" key="14">
    <source>
        <dbReference type="PROSITE" id="PS50885"/>
    </source>
</evidence>
<evidence type="ECO:0000256" key="7">
    <source>
        <dbReference type="ARBA" id="ARBA00022741"/>
    </source>
</evidence>
<feature type="transmembrane region" description="Helical" evidence="12">
    <location>
        <begin position="9"/>
        <end position="29"/>
    </location>
</feature>
<name>A0A2V3WH64_9BACI</name>
<keyword evidence="12" id="KW-1133">Transmembrane helix</keyword>
<keyword evidence="12" id="KW-0812">Transmembrane</keyword>
<dbReference type="SMART" id="SM00304">
    <property type="entry name" value="HAMP"/>
    <property type="match status" value="1"/>
</dbReference>
<keyword evidence="8 15" id="KW-0418">Kinase</keyword>
<keyword evidence="6" id="KW-0808">Transferase</keyword>
<dbReference type="GO" id="GO:0005886">
    <property type="term" value="C:plasma membrane"/>
    <property type="evidence" value="ECO:0007669"/>
    <property type="project" value="UniProtKB-SubCell"/>
</dbReference>
<dbReference type="SUPFAM" id="SSF158472">
    <property type="entry name" value="HAMP domain-like"/>
    <property type="match status" value="1"/>
</dbReference>
<evidence type="ECO:0000256" key="11">
    <source>
        <dbReference type="ARBA" id="ARBA00023136"/>
    </source>
</evidence>
<evidence type="ECO:0000256" key="3">
    <source>
        <dbReference type="ARBA" id="ARBA00012438"/>
    </source>
</evidence>
<dbReference type="InterPro" id="IPR003660">
    <property type="entry name" value="HAMP_dom"/>
</dbReference>
<comment type="catalytic activity">
    <reaction evidence="1">
        <text>ATP + protein L-histidine = ADP + protein N-phospho-L-histidine.</text>
        <dbReference type="EC" id="2.7.13.3"/>
    </reaction>
</comment>
<protein>
    <recommendedName>
        <fullName evidence="3">histidine kinase</fullName>
        <ecNumber evidence="3">2.7.13.3</ecNumber>
    </recommendedName>
</protein>
<dbReference type="InterPro" id="IPR010559">
    <property type="entry name" value="Sig_transdc_His_kin_internal"/>
</dbReference>
<keyword evidence="11 12" id="KW-0472">Membrane</keyword>
<evidence type="ECO:0000256" key="6">
    <source>
        <dbReference type="ARBA" id="ARBA00022679"/>
    </source>
</evidence>
<keyword evidence="16" id="KW-1185">Reference proteome</keyword>
<sequence length="477" mass="54475">MHTIKRKVTLLAGSVIVILLTIWISLTFFNRQTQAQYNVILERYLVLNEVNQNSQLLMTDLNAYLNQPTEMTRSELIDDMDDLLQQEHNILKLEHQGNHYPLTNYINLVDSLIESMNRSLSLFDQDDPEAARLEFDDATRIQNYISETTLGLLNQELTTYEDFYRNMIGQSVKINRFGIWLLLLLVASVMLVTYLFQKSITRPIHQLTDAANALSRGEFDEAIYVDSKDELAFLGKTFNRMRININQLIEEIQTKAQLEKELQENKLLLQASQFRSLQSQINPHFLFNTLNTVSKKAYLEGSVETSDLLVNVADLLRYNLKQVDREVTLKDEIEVLRQYIAIQQARFGKRLHYVEIIDQSALDLPMPALTLQPIVENAVIHAIEKKREGGTVTLEIQNQADIIQVTIKDDGPGMTKETKQQLLDGSIVPKEGHSTGIGFNNVVKRLKLFYEADGIVTIDTVLSEGTAIHLTIPKIKG</sequence>
<gene>
    <name evidence="15" type="ORF">DES38_101265</name>
</gene>
<organism evidence="15 16">
    <name type="scientific">Streptohalobacillus salinus</name>
    <dbReference type="NCBI Taxonomy" id="621096"/>
    <lineage>
        <taxon>Bacteria</taxon>
        <taxon>Bacillati</taxon>
        <taxon>Bacillota</taxon>
        <taxon>Bacilli</taxon>
        <taxon>Bacillales</taxon>
        <taxon>Bacillaceae</taxon>
        <taxon>Streptohalobacillus</taxon>
    </lineage>
</organism>
<evidence type="ECO:0000256" key="2">
    <source>
        <dbReference type="ARBA" id="ARBA00004651"/>
    </source>
</evidence>
<dbReference type="InterPro" id="IPR005467">
    <property type="entry name" value="His_kinase_dom"/>
</dbReference>
<evidence type="ECO:0000259" key="13">
    <source>
        <dbReference type="PROSITE" id="PS50109"/>
    </source>
</evidence>
<proteinExistence type="predicted"/>
<dbReference type="InterPro" id="IPR003594">
    <property type="entry name" value="HATPase_dom"/>
</dbReference>
<keyword evidence="5" id="KW-0597">Phosphoprotein</keyword>
<dbReference type="Pfam" id="PF02518">
    <property type="entry name" value="HATPase_c"/>
    <property type="match status" value="1"/>
</dbReference>
<dbReference type="GO" id="GO:0005524">
    <property type="term" value="F:ATP binding"/>
    <property type="evidence" value="ECO:0007669"/>
    <property type="project" value="UniProtKB-KW"/>
</dbReference>
<dbReference type="Pfam" id="PF00672">
    <property type="entry name" value="HAMP"/>
    <property type="match status" value="1"/>
</dbReference>
<dbReference type="InterPro" id="IPR036890">
    <property type="entry name" value="HATPase_C_sf"/>
</dbReference>
<keyword evidence="9" id="KW-0067">ATP-binding</keyword>
<dbReference type="InterPro" id="IPR050640">
    <property type="entry name" value="Bact_2-comp_sensor_kinase"/>
</dbReference>
<dbReference type="CDD" id="cd06225">
    <property type="entry name" value="HAMP"/>
    <property type="match status" value="1"/>
</dbReference>
<evidence type="ECO:0000256" key="1">
    <source>
        <dbReference type="ARBA" id="ARBA00000085"/>
    </source>
</evidence>
<comment type="subcellular location">
    <subcellularLocation>
        <location evidence="2">Cell membrane</location>
        <topology evidence="2">Multi-pass membrane protein</topology>
    </subcellularLocation>
</comment>
<keyword evidence="7" id="KW-0547">Nucleotide-binding</keyword>
<dbReference type="SMART" id="SM00387">
    <property type="entry name" value="HATPase_c"/>
    <property type="match status" value="1"/>
</dbReference>
<reference evidence="15 16" key="1">
    <citation type="submission" date="2018-05" db="EMBL/GenBank/DDBJ databases">
        <title>Genomic Encyclopedia of Type Strains, Phase IV (KMG-IV): sequencing the most valuable type-strain genomes for metagenomic binning, comparative biology and taxonomic classification.</title>
        <authorList>
            <person name="Goeker M."/>
        </authorList>
    </citation>
    <scope>NUCLEOTIDE SEQUENCE [LARGE SCALE GENOMIC DNA]</scope>
    <source>
        <strain evidence="15 16">DSM 22440</strain>
    </source>
</reference>
<dbReference type="EMBL" id="QJJR01000001">
    <property type="protein sequence ID" value="PXW93179.1"/>
    <property type="molecule type" value="Genomic_DNA"/>
</dbReference>
<dbReference type="PANTHER" id="PTHR34220:SF7">
    <property type="entry name" value="SENSOR HISTIDINE KINASE YPDA"/>
    <property type="match status" value="1"/>
</dbReference>
<dbReference type="EC" id="2.7.13.3" evidence="3"/>
<evidence type="ECO:0000313" key="15">
    <source>
        <dbReference type="EMBL" id="PXW93179.1"/>
    </source>
</evidence>
<keyword evidence="4" id="KW-1003">Cell membrane</keyword>
<accession>A0A2V3WH64</accession>
<evidence type="ECO:0000256" key="5">
    <source>
        <dbReference type="ARBA" id="ARBA00022553"/>
    </source>
</evidence>
<feature type="domain" description="HAMP" evidence="14">
    <location>
        <begin position="198"/>
        <end position="250"/>
    </location>
</feature>